<name>A0A0W0FV99_MONRR</name>
<feature type="region of interest" description="Disordered" evidence="1">
    <location>
        <begin position="121"/>
        <end position="142"/>
    </location>
</feature>
<dbReference type="EMBL" id="LATX01001589">
    <property type="protein sequence ID" value="KTB40311.1"/>
    <property type="molecule type" value="Genomic_DNA"/>
</dbReference>
<feature type="compositionally biased region" description="Basic and acidic residues" evidence="1">
    <location>
        <begin position="186"/>
        <end position="205"/>
    </location>
</feature>
<comment type="caution">
    <text evidence="2">The sequence shown here is derived from an EMBL/GenBank/DDBJ whole genome shotgun (WGS) entry which is preliminary data.</text>
</comment>
<proteinExistence type="predicted"/>
<evidence type="ECO:0000313" key="2">
    <source>
        <dbReference type="EMBL" id="KTB40311.1"/>
    </source>
</evidence>
<organism evidence="2 3">
    <name type="scientific">Moniliophthora roreri</name>
    <name type="common">Frosty pod rot fungus</name>
    <name type="synonym">Monilia roreri</name>
    <dbReference type="NCBI Taxonomy" id="221103"/>
    <lineage>
        <taxon>Eukaryota</taxon>
        <taxon>Fungi</taxon>
        <taxon>Dikarya</taxon>
        <taxon>Basidiomycota</taxon>
        <taxon>Agaricomycotina</taxon>
        <taxon>Agaricomycetes</taxon>
        <taxon>Agaricomycetidae</taxon>
        <taxon>Agaricales</taxon>
        <taxon>Marasmiineae</taxon>
        <taxon>Marasmiaceae</taxon>
        <taxon>Moniliophthora</taxon>
    </lineage>
</organism>
<sequence length="226" mass="24553">MLANTSSSTQQSTDSYKTMKEYSASAIPDLSGHMYPQLTHIWNDPEVLKAMSLDMPIVKFPAEVPEPKFPPLPICKPGESTTLYLAHMKEECACARNTTPAAGEGDGTYETLCAKQLAKEKKGASQKHARSPADSPSKGWKHTRVELGLSEEGVWTTVEEGQEAEEEPSGLLALVLNVLNITHLDREEEEKLQPKLDKGKGKAMEELDEGSGSESGGELLVAKLEG</sequence>
<reference evidence="2 3" key="1">
    <citation type="submission" date="2015-12" db="EMBL/GenBank/DDBJ databases">
        <title>Draft genome sequence of Moniliophthora roreri, the causal agent of frosty pod rot of cacao.</title>
        <authorList>
            <person name="Aime M.C."/>
            <person name="Diaz-Valderrama J.R."/>
            <person name="Kijpornyongpan T."/>
            <person name="Phillips-Mora W."/>
        </authorList>
    </citation>
    <scope>NUCLEOTIDE SEQUENCE [LARGE SCALE GENOMIC DNA]</scope>
    <source>
        <strain evidence="2 3">MCA 2952</strain>
    </source>
</reference>
<evidence type="ECO:0000256" key="1">
    <source>
        <dbReference type="SAM" id="MobiDB-lite"/>
    </source>
</evidence>
<dbReference type="AlphaFoldDB" id="A0A0W0FV99"/>
<dbReference type="Proteomes" id="UP000054988">
    <property type="component" value="Unassembled WGS sequence"/>
</dbReference>
<feature type="region of interest" description="Disordered" evidence="1">
    <location>
        <begin position="186"/>
        <end position="226"/>
    </location>
</feature>
<protein>
    <submittedName>
        <fullName evidence="2">Uncharacterized protein</fullName>
    </submittedName>
</protein>
<accession>A0A0W0FV99</accession>
<evidence type="ECO:0000313" key="3">
    <source>
        <dbReference type="Proteomes" id="UP000054988"/>
    </source>
</evidence>
<gene>
    <name evidence="2" type="ORF">WG66_7040</name>
</gene>